<dbReference type="InterPro" id="IPR000668">
    <property type="entry name" value="Peptidase_C1A_C"/>
</dbReference>
<dbReference type="InterPro" id="IPR038765">
    <property type="entry name" value="Papain-like_cys_pep_sf"/>
</dbReference>
<dbReference type="PROSITE" id="PS00639">
    <property type="entry name" value="THIOL_PROTEASE_HIS"/>
    <property type="match status" value="1"/>
</dbReference>
<evidence type="ECO:0000256" key="7">
    <source>
        <dbReference type="SAM" id="SignalP"/>
    </source>
</evidence>
<dbReference type="InterPro" id="IPR013128">
    <property type="entry name" value="Peptidase_C1A"/>
</dbReference>
<keyword evidence="6" id="KW-1015">Disulfide bond</keyword>
<dbReference type="Gene3D" id="3.90.70.10">
    <property type="entry name" value="Cysteine proteinases"/>
    <property type="match status" value="1"/>
</dbReference>
<dbReference type="GO" id="GO:0008234">
    <property type="term" value="F:cysteine-type peptidase activity"/>
    <property type="evidence" value="ECO:0007669"/>
    <property type="project" value="UniProtKB-KW"/>
</dbReference>
<dbReference type="SMART" id="SM00848">
    <property type="entry name" value="Inhibitor_I29"/>
    <property type="match status" value="1"/>
</dbReference>
<comment type="caution">
    <text evidence="10">The sequence shown here is derived from an EMBL/GenBank/DDBJ whole genome shotgun (WGS) entry which is preliminary data.</text>
</comment>
<sequence>MAKMVVAKICGVLFLAALCSSAKLNLNTPTFASSYVVSGVLQLPYAEIKEPFTAMFDGPNKRSRVDYYNGMVVNLLRGDMGEYGMTLELAPMTNYQVRNQIMCFQSNGTVNATVMPQSVLPDLTGFQKVSQELMNGKMCDLWQMKQAIGNKSNTYSMWLDSSNQDPVRYEMYGYDSLLGSHFDRYYLDYVQYTAGSSIPASAFDPPANLTCGGFPGPGAERRVRMNPMSEYVNHFDQHVDEMFESYKKTHDKKYKDIKEHAERKHVFRQNVRYIHSKNRAGLTFKVAVNHLADRSAKELKIMNGYRYSKGPHGGQYFDTSKYNVADLPDQLDWRIMGVVSPVKDQGVCGSCWSFGTTGTIEGALAIMSGKVTRLSQQQLVDCSWGEGNNGCDGGEDFRSYDYIMKKGGLSSEEQYGQYLAADGYCHDGKVTPVVKVTGYVNVTTWNATAMKLALFNHGPISIAIDASHKSLSFYSSGIYSDPQCGNKPDDLDHAVLAVGYGVYMNQPYWLVKNSWSTYWGNDGYVLFAQKDNMCGVLTSPTYATVAMP</sequence>
<feature type="domain" description="Cathepsin propeptide inhibitor" evidence="9">
    <location>
        <begin position="243"/>
        <end position="299"/>
    </location>
</feature>
<dbReference type="CDD" id="cd02248">
    <property type="entry name" value="Peptidase_C1A"/>
    <property type="match status" value="1"/>
</dbReference>
<dbReference type="Pfam" id="PF08246">
    <property type="entry name" value="Inhibitor_I29"/>
    <property type="match status" value="1"/>
</dbReference>
<dbReference type="Proteomes" id="UP001347796">
    <property type="component" value="Unassembled WGS sequence"/>
</dbReference>
<dbReference type="PANTHER" id="PTHR12411">
    <property type="entry name" value="CYSTEINE PROTEASE FAMILY C1-RELATED"/>
    <property type="match status" value="1"/>
</dbReference>
<name>A0AAN8JKT8_PATCE</name>
<reference evidence="10 11" key="1">
    <citation type="submission" date="2024-01" db="EMBL/GenBank/DDBJ databases">
        <title>The genome of the rayed Mediterranean limpet Patella caerulea (Linnaeus, 1758).</title>
        <authorList>
            <person name="Anh-Thu Weber A."/>
            <person name="Halstead-Nussloch G."/>
        </authorList>
    </citation>
    <scope>NUCLEOTIDE SEQUENCE [LARGE SCALE GENOMIC DNA]</scope>
    <source>
        <strain evidence="10">AATW-2023a</strain>
        <tissue evidence="10">Whole specimen</tissue>
    </source>
</reference>
<evidence type="ECO:0000256" key="1">
    <source>
        <dbReference type="ARBA" id="ARBA00008455"/>
    </source>
</evidence>
<evidence type="ECO:0008006" key="12">
    <source>
        <dbReference type="Google" id="ProtNLM"/>
    </source>
</evidence>
<evidence type="ECO:0000256" key="5">
    <source>
        <dbReference type="ARBA" id="ARBA00023145"/>
    </source>
</evidence>
<protein>
    <recommendedName>
        <fullName evidence="12">Counting factor associated protein D</fullName>
    </recommendedName>
</protein>
<dbReference type="GO" id="GO:0006508">
    <property type="term" value="P:proteolysis"/>
    <property type="evidence" value="ECO:0007669"/>
    <property type="project" value="UniProtKB-KW"/>
</dbReference>
<dbReference type="SUPFAM" id="SSF54001">
    <property type="entry name" value="Cysteine proteinases"/>
    <property type="match status" value="1"/>
</dbReference>
<dbReference type="InterPro" id="IPR039417">
    <property type="entry name" value="Peptidase_C1A_papain-like"/>
</dbReference>
<dbReference type="AlphaFoldDB" id="A0AAN8JKT8"/>
<dbReference type="PRINTS" id="PR00705">
    <property type="entry name" value="PAPAIN"/>
</dbReference>
<dbReference type="Pfam" id="PF00112">
    <property type="entry name" value="Peptidase_C1"/>
    <property type="match status" value="1"/>
</dbReference>
<keyword evidence="4" id="KW-0788">Thiol protease</keyword>
<keyword evidence="11" id="KW-1185">Reference proteome</keyword>
<evidence type="ECO:0000256" key="3">
    <source>
        <dbReference type="ARBA" id="ARBA00022801"/>
    </source>
</evidence>
<organism evidence="10 11">
    <name type="scientific">Patella caerulea</name>
    <name type="common">Rayed Mediterranean limpet</name>
    <dbReference type="NCBI Taxonomy" id="87958"/>
    <lineage>
        <taxon>Eukaryota</taxon>
        <taxon>Metazoa</taxon>
        <taxon>Spiralia</taxon>
        <taxon>Lophotrochozoa</taxon>
        <taxon>Mollusca</taxon>
        <taxon>Gastropoda</taxon>
        <taxon>Patellogastropoda</taxon>
        <taxon>Patelloidea</taxon>
        <taxon>Patellidae</taxon>
        <taxon>Patella</taxon>
    </lineage>
</organism>
<evidence type="ECO:0000256" key="6">
    <source>
        <dbReference type="ARBA" id="ARBA00023157"/>
    </source>
</evidence>
<dbReference type="PROSITE" id="PS00139">
    <property type="entry name" value="THIOL_PROTEASE_CYS"/>
    <property type="match status" value="1"/>
</dbReference>
<dbReference type="FunFam" id="3.90.70.10:FF:000087">
    <property type="entry name" value="Counting factor associated protein D"/>
    <property type="match status" value="1"/>
</dbReference>
<dbReference type="InterPro" id="IPR013201">
    <property type="entry name" value="Prot_inhib_I29"/>
</dbReference>
<feature type="signal peptide" evidence="7">
    <location>
        <begin position="1"/>
        <end position="21"/>
    </location>
</feature>
<keyword evidence="3" id="KW-0378">Hydrolase</keyword>
<keyword evidence="7" id="KW-0732">Signal</keyword>
<evidence type="ECO:0000259" key="9">
    <source>
        <dbReference type="SMART" id="SM00848"/>
    </source>
</evidence>
<feature type="domain" description="Peptidase C1A papain C-terminal" evidence="8">
    <location>
        <begin position="327"/>
        <end position="544"/>
    </location>
</feature>
<evidence type="ECO:0000313" key="11">
    <source>
        <dbReference type="Proteomes" id="UP001347796"/>
    </source>
</evidence>
<comment type="similarity">
    <text evidence="1">Belongs to the peptidase C1 family.</text>
</comment>
<gene>
    <name evidence="10" type="ORF">SNE40_011967</name>
</gene>
<dbReference type="SMART" id="SM00645">
    <property type="entry name" value="Pept_C1"/>
    <property type="match status" value="1"/>
</dbReference>
<dbReference type="PROSITE" id="PS00640">
    <property type="entry name" value="THIOL_PROTEASE_ASN"/>
    <property type="match status" value="1"/>
</dbReference>
<dbReference type="EMBL" id="JAZGQO010000008">
    <property type="protein sequence ID" value="KAK6179657.1"/>
    <property type="molecule type" value="Genomic_DNA"/>
</dbReference>
<keyword evidence="5" id="KW-0865">Zymogen</keyword>
<evidence type="ECO:0000313" key="10">
    <source>
        <dbReference type="EMBL" id="KAK6179657.1"/>
    </source>
</evidence>
<feature type="chain" id="PRO_5042971333" description="Counting factor associated protein D" evidence="7">
    <location>
        <begin position="22"/>
        <end position="548"/>
    </location>
</feature>
<evidence type="ECO:0000259" key="8">
    <source>
        <dbReference type="SMART" id="SM00645"/>
    </source>
</evidence>
<accession>A0AAN8JKT8</accession>
<dbReference type="InterPro" id="IPR025660">
    <property type="entry name" value="Pept_his_AS"/>
</dbReference>
<dbReference type="InterPro" id="IPR025661">
    <property type="entry name" value="Pept_asp_AS"/>
</dbReference>
<proteinExistence type="inferred from homology"/>
<evidence type="ECO:0000256" key="4">
    <source>
        <dbReference type="ARBA" id="ARBA00022807"/>
    </source>
</evidence>
<keyword evidence="2" id="KW-0645">Protease</keyword>
<evidence type="ECO:0000256" key="2">
    <source>
        <dbReference type="ARBA" id="ARBA00022670"/>
    </source>
</evidence>
<dbReference type="InterPro" id="IPR000169">
    <property type="entry name" value="Pept_cys_AS"/>
</dbReference>